<dbReference type="PANTHER" id="PTHR37278">
    <property type="entry name" value="AUTOPHAGY-RELATED PROTEIN 33-RELATED"/>
    <property type="match status" value="1"/>
</dbReference>
<comment type="subcellular location">
    <subcellularLocation>
        <location evidence="1">Membrane</location>
        <topology evidence="1">Multi-pass membrane protein</topology>
    </subcellularLocation>
</comment>
<dbReference type="GO" id="GO:0000422">
    <property type="term" value="P:autophagy of mitochondrion"/>
    <property type="evidence" value="ECO:0007669"/>
    <property type="project" value="TreeGrafter"/>
</dbReference>
<dbReference type="PANTHER" id="PTHR37278:SF1">
    <property type="entry name" value="AUTOPHAGY-RELATED PROTEIN 33-RELATED"/>
    <property type="match status" value="1"/>
</dbReference>
<proteinExistence type="inferred from homology"/>
<evidence type="ECO:0000256" key="5">
    <source>
        <dbReference type="ARBA" id="ARBA00038013"/>
    </source>
</evidence>
<feature type="transmembrane region" description="Helical" evidence="7">
    <location>
        <begin position="6"/>
        <end position="33"/>
    </location>
</feature>
<feature type="transmembrane region" description="Helical" evidence="7">
    <location>
        <begin position="77"/>
        <end position="97"/>
    </location>
</feature>
<evidence type="ECO:0000256" key="6">
    <source>
        <dbReference type="SAM" id="MobiDB-lite"/>
    </source>
</evidence>
<gene>
    <name evidence="8" type="primary">SCM4_1</name>
    <name evidence="8" type="ORF">GRS66_001864</name>
</gene>
<dbReference type="AlphaFoldDB" id="A0A6C1DRC9"/>
<feature type="region of interest" description="Disordered" evidence="6">
    <location>
        <begin position="114"/>
        <end position="135"/>
    </location>
</feature>
<dbReference type="GO" id="GO:0005741">
    <property type="term" value="C:mitochondrial outer membrane"/>
    <property type="evidence" value="ECO:0007669"/>
    <property type="project" value="TreeGrafter"/>
</dbReference>
<organism evidence="8 9">
    <name type="scientific">Saccharomyces pastorianus</name>
    <name type="common">Lager yeast</name>
    <name type="synonym">Saccharomyces cerevisiae x Saccharomyces eubayanus</name>
    <dbReference type="NCBI Taxonomy" id="27292"/>
    <lineage>
        <taxon>Eukaryota</taxon>
        <taxon>Fungi</taxon>
        <taxon>Dikarya</taxon>
        <taxon>Ascomycota</taxon>
        <taxon>Saccharomycotina</taxon>
        <taxon>Saccharomycetes</taxon>
        <taxon>Saccharomycetales</taxon>
        <taxon>Saccharomycetaceae</taxon>
        <taxon>Saccharomyces</taxon>
    </lineage>
</organism>
<name>A0A6C1DRC9_SACPS</name>
<evidence type="ECO:0000256" key="4">
    <source>
        <dbReference type="ARBA" id="ARBA00023136"/>
    </source>
</evidence>
<comment type="similarity">
    <text evidence="5">Belongs to the ATG33 family.</text>
</comment>
<keyword evidence="2 7" id="KW-0812">Transmembrane</keyword>
<evidence type="ECO:0000256" key="7">
    <source>
        <dbReference type="SAM" id="Phobius"/>
    </source>
</evidence>
<dbReference type="Proteomes" id="UP000501346">
    <property type="component" value="Chromosome ScVII"/>
</dbReference>
<keyword evidence="4 7" id="KW-0472">Membrane</keyword>
<dbReference type="OrthoDB" id="4046421at2759"/>
<evidence type="ECO:0000313" key="9">
    <source>
        <dbReference type="Proteomes" id="UP000501346"/>
    </source>
</evidence>
<evidence type="ECO:0000256" key="2">
    <source>
        <dbReference type="ARBA" id="ARBA00022692"/>
    </source>
</evidence>
<evidence type="ECO:0000256" key="3">
    <source>
        <dbReference type="ARBA" id="ARBA00022989"/>
    </source>
</evidence>
<accession>A0A6C1DRC9</accession>
<keyword evidence="3 7" id="KW-1133">Transmembrane helix</keyword>
<evidence type="ECO:0000256" key="1">
    <source>
        <dbReference type="ARBA" id="ARBA00004141"/>
    </source>
</evidence>
<sequence length="187" mass="20118">MQVSPAIVKGIAVSSLGLYAGILTSSTVISITTPINVLTQHLKNVLCTLGCWSTVLGGLATGAFGLSYYLAAPGERPNYLLCGLGVAPLSAAYLYLVSLFNHKLAPKCTRDQNDLEKQKDEKLPQHHPEVKDGEAACPFSKMNNAKTLKPESERSVKCHSYMSLHMSIVTGITIFTFGKCILDGFKA</sequence>
<feature type="compositionally biased region" description="Basic and acidic residues" evidence="6">
    <location>
        <begin position="114"/>
        <end position="134"/>
    </location>
</feature>
<dbReference type="GO" id="GO:0016236">
    <property type="term" value="P:macroautophagy"/>
    <property type="evidence" value="ECO:0007669"/>
    <property type="project" value="TreeGrafter"/>
</dbReference>
<dbReference type="EMBL" id="CP048988">
    <property type="protein sequence ID" value="QID79588.1"/>
    <property type="molecule type" value="Genomic_DNA"/>
</dbReference>
<keyword evidence="9" id="KW-1185">Reference proteome</keyword>
<reference evidence="8 9" key="1">
    <citation type="journal article" date="2019" name="BMC Genomics">
        <title>Chromosome level assembly and comparative genome analysis confirm lager-brewing yeasts originated from a single hybridization.</title>
        <authorList>
            <person name="Salazar A.N."/>
            <person name="Gorter de Vries A.R."/>
            <person name="van den Broek M."/>
            <person name="Brouwers N."/>
            <person name="de la Torre Cortes P."/>
            <person name="Kuijpers N.G.A."/>
            <person name="Daran J.G."/>
            <person name="Abeel T."/>
        </authorList>
    </citation>
    <scope>NUCLEOTIDE SEQUENCE [LARGE SCALE GENOMIC DNA]</scope>
    <source>
        <strain evidence="8 9">CBS 1483</strain>
    </source>
</reference>
<dbReference type="InterPro" id="IPR051668">
    <property type="entry name" value="ATG33"/>
</dbReference>
<feature type="transmembrane region" description="Helical" evidence="7">
    <location>
        <begin position="45"/>
        <end position="71"/>
    </location>
</feature>
<evidence type="ECO:0000313" key="8">
    <source>
        <dbReference type="EMBL" id="QID79588.1"/>
    </source>
</evidence>
<protein>
    <submittedName>
        <fullName evidence="8">Suppressor of cdc4 mutation</fullName>
    </submittedName>
</protein>